<dbReference type="Pfam" id="PF13492">
    <property type="entry name" value="GAF_3"/>
    <property type="match status" value="1"/>
</dbReference>
<keyword evidence="1" id="KW-0175">Coiled coil</keyword>
<feature type="domain" description="GGDEF" evidence="2">
    <location>
        <begin position="223"/>
        <end position="354"/>
    </location>
</feature>
<evidence type="ECO:0000259" key="2">
    <source>
        <dbReference type="PROSITE" id="PS50887"/>
    </source>
</evidence>
<dbReference type="Gene3D" id="3.30.450.40">
    <property type="match status" value="1"/>
</dbReference>
<dbReference type="FunFam" id="3.30.70.270:FF:000001">
    <property type="entry name" value="Diguanylate cyclase domain protein"/>
    <property type="match status" value="1"/>
</dbReference>
<dbReference type="SUPFAM" id="SSF55781">
    <property type="entry name" value="GAF domain-like"/>
    <property type="match status" value="1"/>
</dbReference>
<name>A0A2T0BDX0_9CLOT</name>
<dbReference type="Pfam" id="PF00990">
    <property type="entry name" value="GGDEF"/>
    <property type="match status" value="1"/>
</dbReference>
<dbReference type="OrthoDB" id="9805474at2"/>
<dbReference type="InterPro" id="IPR029016">
    <property type="entry name" value="GAF-like_dom_sf"/>
</dbReference>
<comment type="caution">
    <text evidence="3">The sequence shown here is derived from an EMBL/GenBank/DDBJ whole genome shotgun (WGS) entry which is preliminary data.</text>
</comment>
<evidence type="ECO:0000256" key="1">
    <source>
        <dbReference type="SAM" id="Coils"/>
    </source>
</evidence>
<keyword evidence="4" id="KW-1185">Reference proteome</keyword>
<dbReference type="InterPro" id="IPR029787">
    <property type="entry name" value="Nucleotide_cyclase"/>
</dbReference>
<dbReference type="InterPro" id="IPR000160">
    <property type="entry name" value="GGDEF_dom"/>
</dbReference>
<dbReference type="GO" id="GO:1902201">
    <property type="term" value="P:negative regulation of bacterial-type flagellum-dependent cell motility"/>
    <property type="evidence" value="ECO:0007669"/>
    <property type="project" value="TreeGrafter"/>
</dbReference>
<dbReference type="GO" id="GO:0043709">
    <property type="term" value="P:cell adhesion involved in single-species biofilm formation"/>
    <property type="evidence" value="ECO:0007669"/>
    <property type="project" value="TreeGrafter"/>
</dbReference>
<reference evidence="3 4" key="1">
    <citation type="submission" date="2018-03" db="EMBL/GenBank/DDBJ databases">
        <title>Genome sequence of Clostridium luticellarii DSM 29923.</title>
        <authorList>
            <person name="Poehlein A."/>
            <person name="Daniel R."/>
        </authorList>
    </citation>
    <scope>NUCLEOTIDE SEQUENCE [LARGE SCALE GENOMIC DNA]</scope>
    <source>
        <strain evidence="3 4">DSM 29923</strain>
    </source>
</reference>
<dbReference type="SMART" id="SM00267">
    <property type="entry name" value="GGDEF"/>
    <property type="match status" value="1"/>
</dbReference>
<dbReference type="PANTHER" id="PTHR45138:SF9">
    <property type="entry name" value="DIGUANYLATE CYCLASE DGCM-RELATED"/>
    <property type="match status" value="1"/>
</dbReference>
<dbReference type="RefSeq" id="WP_106010534.1">
    <property type="nucleotide sequence ID" value="NZ_JALCPJ010000004.1"/>
</dbReference>
<dbReference type="InterPro" id="IPR003018">
    <property type="entry name" value="GAF"/>
</dbReference>
<dbReference type="EMBL" id="PVXP01000060">
    <property type="protein sequence ID" value="PRR82053.1"/>
    <property type="molecule type" value="Genomic_DNA"/>
</dbReference>
<dbReference type="CDD" id="cd01949">
    <property type="entry name" value="GGDEF"/>
    <property type="match status" value="1"/>
</dbReference>
<evidence type="ECO:0000313" key="3">
    <source>
        <dbReference type="EMBL" id="PRR82053.1"/>
    </source>
</evidence>
<evidence type="ECO:0000313" key="4">
    <source>
        <dbReference type="Proteomes" id="UP000237798"/>
    </source>
</evidence>
<protein>
    <submittedName>
        <fullName evidence="3">Response regulator PleD</fullName>
    </submittedName>
</protein>
<dbReference type="Proteomes" id="UP000237798">
    <property type="component" value="Unassembled WGS sequence"/>
</dbReference>
<dbReference type="GO" id="GO:0052621">
    <property type="term" value="F:diguanylate cyclase activity"/>
    <property type="evidence" value="ECO:0007669"/>
    <property type="project" value="TreeGrafter"/>
</dbReference>
<gene>
    <name evidence="3" type="primary">pleD</name>
    <name evidence="3" type="ORF">CLLU_29580</name>
</gene>
<dbReference type="PANTHER" id="PTHR45138">
    <property type="entry name" value="REGULATORY COMPONENTS OF SENSORY TRANSDUCTION SYSTEM"/>
    <property type="match status" value="1"/>
</dbReference>
<proteinExistence type="predicted"/>
<dbReference type="SUPFAM" id="SSF55073">
    <property type="entry name" value="Nucleotide cyclase"/>
    <property type="match status" value="1"/>
</dbReference>
<dbReference type="NCBIfam" id="TIGR00254">
    <property type="entry name" value="GGDEF"/>
    <property type="match status" value="1"/>
</dbReference>
<dbReference type="Gene3D" id="3.30.70.270">
    <property type="match status" value="1"/>
</dbReference>
<dbReference type="PROSITE" id="PS50887">
    <property type="entry name" value="GGDEF"/>
    <property type="match status" value="1"/>
</dbReference>
<feature type="coiled-coil region" evidence="1">
    <location>
        <begin position="9"/>
        <end position="47"/>
    </location>
</feature>
<sequence>MVTSLLERYNQLKVDYESYQKMAEKTIQKQNEKIRELDKKLDMLSSIIEISQYINKCLGSDELISKINDIMIGILGVNYSSIYIMENRKLKLKFTNLFSTNHHYKVQEYNNKKVDGLTPYLINSIENVCLDRSIQIHSSLFMPIRLKEELLGAILVEHNIYGYLNQDDIKLLSALSNQIAICIENNRLYNKIKENSQRDFLTGLFNRNYFFSAIGEKIKNCGDGFAIVMVDVDNFKKCNDTFGHQYGDMVLKNISSIIKNNIRNEDMVARYGGEEIIIYMYDTREIMNVYSRMDGIRKIIEKSSVEYNGKLCPVTVSMGISLSHDKNENIEDMIKRADMNLYKAKNSGKNKVVC</sequence>
<dbReference type="InterPro" id="IPR050469">
    <property type="entry name" value="Diguanylate_Cyclase"/>
</dbReference>
<accession>A0A2T0BDX0</accession>
<organism evidence="3 4">
    <name type="scientific">Clostridium luticellarii</name>
    <dbReference type="NCBI Taxonomy" id="1691940"/>
    <lineage>
        <taxon>Bacteria</taxon>
        <taxon>Bacillati</taxon>
        <taxon>Bacillota</taxon>
        <taxon>Clostridia</taxon>
        <taxon>Eubacteriales</taxon>
        <taxon>Clostridiaceae</taxon>
        <taxon>Clostridium</taxon>
    </lineage>
</organism>
<dbReference type="InterPro" id="IPR043128">
    <property type="entry name" value="Rev_trsase/Diguanyl_cyclase"/>
</dbReference>
<dbReference type="GO" id="GO:0005886">
    <property type="term" value="C:plasma membrane"/>
    <property type="evidence" value="ECO:0007669"/>
    <property type="project" value="TreeGrafter"/>
</dbReference>
<dbReference type="AlphaFoldDB" id="A0A2T0BDX0"/>